<evidence type="ECO:0000313" key="1">
    <source>
        <dbReference type="EMBL" id="KAF0768926.1"/>
    </source>
</evidence>
<proteinExistence type="predicted"/>
<name>A0A6G0ZD95_APHCR</name>
<reference evidence="1 2" key="1">
    <citation type="submission" date="2019-08" db="EMBL/GenBank/DDBJ databases">
        <title>Whole genome of Aphis craccivora.</title>
        <authorList>
            <person name="Voronova N.V."/>
            <person name="Shulinski R.S."/>
            <person name="Bandarenka Y.V."/>
            <person name="Zhorov D.G."/>
            <person name="Warner D."/>
        </authorList>
    </citation>
    <scope>NUCLEOTIDE SEQUENCE [LARGE SCALE GENOMIC DNA]</scope>
    <source>
        <strain evidence="1">180601</strain>
        <tissue evidence="1">Whole Body</tissue>
    </source>
</reference>
<dbReference type="AlphaFoldDB" id="A0A6G0ZD95"/>
<sequence>LIKIQLKKRCAKKFLVDDKYVKQIKFKTLAITYGVKKCKQEGFENTGILSQPKKIESHALVIVLPTIYFYTEIEIKDNNLELLIKSCFVIKERNIIVCKFTLLKRIEDNPYTTSYDTTLFDLLHFLKA</sequence>
<organism evidence="1 2">
    <name type="scientific">Aphis craccivora</name>
    <name type="common">Cowpea aphid</name>
    <dbReference type="NCBI Taxonomy" id="307492"/>
    <lineage>
        <taxon>Eukaryota</taxon>
        <taxon>Metazoa</taxon>
        <taxon>Ecdysozoa</taxon>
        <taxon>Arthropoda</taxon>
        <taxon>Hexapoda</taxon>
        <taxon>Insecta</taxon>
        <taxon>Pterygota</taxon>
        <taxon>Neoptera</taxon>
        <taxon>Paraneoptera</taxon>
        <taxon>Hemiptera</taxon>
        <taxon>Sternorrhyncha</taxon>
        <taxon>Aphidomorpha</taxon>
        <taxon>Aphidoidea</taxon>
        <taxon>Aphididae</taxon>
        <taxon>Aphidini</taxon>
        <taxon>Aphis</taxon>
        <taxon>Aphis</taxon>
    </lineage>
</organism>
<accession>A0A6G0ZD95</accession>
<keyword evidence="2" id="KW-1185">Reference proteome</keyword>
<dbReference type="EMBL" id="VUJU01000673">
    <property type="protein sequence ID" value="KAF0768926.1"/>
    <property type="molecule type" value="Genomic_DNA"/>
</dbReference>
<evidence type="ECO:0000313" key="2">
    <source>
        <dbReference type="Proteomes" id="UP000478052"/>
    </source>
</evidence>
<dbReference type="Proteomes" id="UP000478052">
    <property type="component" value="Unassembled WGS sequence"/>
</dbReference>
<gene>
    <name evidence="1" type="ORF">FWK35_00004646</name>
</gene>
<feature type="non-terminal residue" evidence="1">
    <location>
        <position position="1"/>
    </location>
</feature>
<comment type="caution">
    <text evidence="1">The sequence shown here is derived from an EMBL/GenBank/DDBJ whole genome shotgun (WGS) entry which is preliminary data.</text>
</comment>
<protein>
    <submittedName>
        <fullName evidence="1">Transposable element P transposase</fullName>
    </submittedName>
</protein>